<protein>
    <recommendedName>
        <fullName evidence="8">Cytosine-specific methyltransferase</fullName>
        <ecNumber evidence="8">2.1.1.37</ecNumber>
    </recommendedName>
</protein>
<dbReference type="PRINTS" id="PR00105">
    <property type="entry name" value="C5METTRFRASE"/>
</dbReference>
<dbReference type="NCBIfam" id="TIGR00675">
    <property type="entry name" value="dcm"/>
    <property type="match status" value="1"/>
</dbReference>
<dbReference type="Proteomes" id="UP000486297">
    <property type="component" value="Unassembled WGS sequence"/>
</dbReference>
<dbReference type="InterPro" id="IPR031303">
    <property type="entry name" value="C5_meth_CS"/>
</dbReference>
<dbReference type="InterPro" id="IPR029063">
    <property type="entry name" value="SAM-dependent_MTases_sf"/>
</dbReference>
<keyword evidence="1 6" id="KW-0489">Methyltransferase</keyword>
<dbReference type="REBASE" id="367944">
    <property type="entry name" value="M.Nbr17716ORF7030P"/>
</dbReference>
<dbReference type="Pfam" id="PF00145">
    <property type="entry name" value="DNA_methylase"/>
    <property type="match status" value="1"/>
</dbReference>
<sequence>MDNIYQPTVMDLFCGCGGLSLGFIQAGFDVKLGIDYWQDAISTYTHTHSNSQGIVADLFLVTPEQICQQTNIKKVDVIIGGPPCQGFSIAGKRMIDDERNQLYKAFVDFVRFYQPKAFLMENVPNMMSMGKGLIKKQITEDFEKLGYTVNSQILLASDFGVPQNRKRAFFVGFKNGTTFPFPAPTVQQYVTARQAISDLPDYSVIDGDAYPLSGSSPYQNLMREHSIGLFNHQITQHNDKTKEIIALVPDGGNYKSLPEHLRQTRNVNIAWTRLNSQKPSFTIDTGHRHHFHYEFNRVPTVRESARIQSFPDDFVFLGTKTSQYKQVGNAVPPMLAKALALQIKEFL</sequence>
<dbReference type="SUPFAM" id="SSF53335">
    <property type="entry name" value="S-adenosyl-L-methionine-dependent methyltransferases"/>
    <property type="match status" value="1"/>
</dbReference>
<dbReference type="GO" id="GO:0003677">
    <property type="term" value="F:DNA binding"/>
    <property type="evidence" value="ECO:0007669"/>
    <property type="project" value="TreeGrafter"/>
</dbReference>
<dbReference type="PANTHER" id="PTHR10629:SF52">
    <property type="entry name" value="DNA (CYTOSINE-5)-METHYLTRANSFERASE 1"/>
    <property type="match status" value="1"/>
</dbReference>
<evidence type="ECO:0000256" key="5">
    <source>
        <dbReference type="ARBA" id="ARBA00047422"/>
    </source>
</evidence>
<evidence type="ECO:0000256" key="6">
    <source>
        <dbReference type="PROSITE-ProRule" id="PRU01016"/>
    </source>
</evidence>
<dbReference type="PANTHER" id="PTHR10629">
    <property type="entry name" value="CYTOSINE-SPECIFIC METHYLTRANSFERASE"/>
    <property type="match status" value="1"/>
</dbReference>
<dbReference type="EMBL" id="WJXO01000001">
    <property type="protein sequence ID" value="MRN38310.1"/>
    <property type="molecule type" value="Genomic_DNA"/>
</dbReference>
<dbReference type="GO" id="GO:0009307">
    <property type="term" value="P:DNA restriction-modification system"/>
    <property type="evidence" value="ECO:0007669"/>
    <property type="project" value="UniProtKB-KW"/>
</dbReference>
<proteinExistence type="inferred from homology"/>
<dbReference type="Gene3D" id="3.90.120.10">
    <property type="entry name" value="DNA Methylase, subunit A, domain 2"/>
    <property type="match status" value="1"/>
</dbReference>
<evidence type="ECO:0000256" key="4">
    <source>
        <dbReference type="ARBA" id="ARBA00022747"/>
    </source>
</evidence>
<evidence type="ECO:0000256" key="1">
    <source>
        <dbReference type="ARBA" id="ARBA00022603"/>
    </source>
</evidence>
<dbReference type="InterPro" id="IPR018117">
    <property type="entry name" value="C5_DNA_meth_AS"/>
</dbReference>
<reference evidence="9" key="1">
    <citation type="journal article" name="Emerg. Infect. Dis.">
        <title>Two cases of a newly characterized neisseria species.</title>
        <authorList>
            <person name="Mustapha M."/>
            <person name="Lemos A.P.S."/>
            <person name="Harrison L.H."/>
            <person name="Vantyne D."/>
            <person name="Sacchi C.T."/>
        </authorList>
    </citation>
    <scope>NUCLEOTIDE SEQUENCE</scope>
    <source>
        <strain evidence="9">N.95.16</strain>
    </source>
</reference>
<accession>A0A5Q3S018</accession>
<organism evidence="9 10">
    <name type="scientific">Neisseria brasiliensis</name>
    <dbReference type="NCBI Taxonomy" id="2666100"/>
    <lineage>
        <taxon>Bacteria</taxon>
        <taxon>Pseudomonadati</taxon>
        <taxon>Pseudomonadota</taxon>
        <taxon>Betaproteobacteria</taxon>
        <taxon>Neisseriales</taxon>
        <taxon>Neisseriaceae</taxon>
        <taxon>Neisseria</taxon>
    </lineage>
</organism>
<comment type="similarity">
    <text evidence="6 7">Belongs to the class I-like SAM-binding methyltransferase superfamily. C5-methyltransferase family.</text>
</comment>
<keyword evidence="10" id="KW-1185">Reference proteome</keyword>
<dbReference type="Gene3D" id="3.40.50.150">
    <property type="entry name" value="Vaccinia Virus protein VP39"/>
    <property type="match status" value="1"/>
</dbReference>
<comment type="caution">
    <text evidence="9">The sequence shown here is derived from an EMBL/GenBank/DDBJ whole genome shotgun (WGS) entry which is preliminary data.</text>
</comment>
<dbReference type="PROSITE" id="PS00094">
    <property type="entry name" value="C5_MTASE_1"/>
    <property type="match status" value="1"/>
</dbReference>
<gene>
    <name evidence="9" type="primary">dcm</name>
    <name evidence="9" type="ORF">GJU80_07405</name>
</gene>
<dbReference type="InterPro" id="IPR001525">
    <property type="entry name" value="C5_MeTfrase"/>
</dbReference>
<name>A0A5Q3S018_9NEIS</name>
<evidence type="ECO:0000256" key="7">
    <source>
        <dbReference type="RuleBase" id="RU000416"/>
    </source>
</evidence>
<dbReference type="AlphaFoldDB" id="A0A5Q3S018"/>
<dbReference type="InterPro" id="IPR050390">
    <property type="entry name" value="C5-Methyltransferase"/>
</dbReference>
<keyword evidence="4" id="KW-0680">Restriction system</keyword>
<dbReference type="PROSITE" id="PS00095">
    <property type="entry name" value="C5_MTASE_2"/>
    <property type="match status" value="1"/>
</dbReference>
<dbReference type="PROSITE" id="PS51679">
    <property type="entry name" value="SAM_MT_C5"/>
    <property type="match status" value="1"/>
</dbReference>
<feature type="active site" evidence="6">
    <location>
        <position position="84"/>
    </location>
</feature>
<keyword evidence="3 6" id="KW-0949">S-adenosyl-L-methionine</keyword>
<dbReference type="GO" id="GO:0032259">
    <property type="term" value="P:methylation"/>
    <property type="evidence" value="ECO:0007669"/>
    <property type="project" value="UniProtKB-KW"/>
</dbReference>
<evidence type="ECO:0000256" key="2">
    <source>
        <dbReference type="ARBA" id="ARBA00022679"/>
    </source>
</evidence>
<dbReference type="CDD" id="cd00315">
    <property type="entry name" value="Cyt_C5_DNA_methylase"/>
    <property type="match status" value="1"/>
</dbReference>
<dbReference type="EC" id="2.1.1.37" evidence="8"/>
<evidence type="ECO:0000256" key="8">
    <source>
        <dbReference type="RuleBase" id="RU000417"/>
    </source>
</evidence>
<evidence type="ECO:0000313" key="9">
    <source>
        <dbReference type="EMBL" id="MRN38310.1"/>
    </source>
</evidence>
<dbReference type="GO" id="GO:0044027">
    <property type="term" value="P:negative regulation of gene expression via chromosomal CpG island methylation"/>
    <property type="evidence" value="ECO:0007669"/>
    <property type="project" value="TreeGrafter"/>
</dbReference>
<comment type="catalytic activity">
    <reaction evidence="5 8">
        <text>a 2'-deoxycytidine in DNA + S-adenosyl-L-methionine = a 5-methyl-2'-deoxycytidine in DNA + S-adenosyl-L-homocysteine + H(+)</text>
        <dbReference type="Rhea" id="RHEA:13681"/>
        <dbReference type="Rhea" id="RHEA-COMP:11369"/>
        <dbReference type="Rhea" id="RHEA-COMP:11370"/>
        <dbReference type="ChEBI" id="CHEBI:15378"/>
        <dbReference type="ChEBI" id="CHEBI:57856"/>
        <dbReference type="ChEBI" id="CHEBI:59789"/>
        <dbReference type="ChEBI" id="CHEBI:85452"/>
        <dbReference type="ChEBI" id="CHEBI:85454"/>
        <dbReference type="EC" id="2.1.1.37"/>
    </reaction>
</comment>
<evidence type="ECO:0000256" key="3">
    <source>
        <dbReference type="ARBA" id="ARBA00022691"/>
    </source>
</evidence>
<keyword evidence="2 6" id="KW-0808">Transferase</keyword>
<evidence type="ECO:0000313" key="10">
    <source>
        <dbReference type="Proteomes" id="UP000486297"/>
    </source>
</evidence>
<dbReference type="GO" id="GO:0003886">
    <property type="term" value="F:DNA (cytosine-5-)-methyltransferase activity"/>
    <property type="evidence" value="ECO:0007669"/>
    <property type="project" value="UniProtKB-EC"/>
</dbReference>